<dbReference type="EMBL" id="CVQH01002780">
    <property type="protein sequence ID" value="CRK11299.1"/>
    <property type="molecule type" value="Genomic_DNA"/>
</dbReference>
<evidence type="ECO:0000313" key="4">
    <source>
        <dbReference type="Proteomes" id="UP000044602"/>
    </source>
</evidence>
<name>A0A0G4NE08_VERLO</name>
<proteinExistence type="predicted"/>
<feature type="transmembrane region" description="Helical" evidence="1">
    <location>
        <begin position="663"/>
        <end position="688"/>
    </location>
</feature>
<feature type="transmembrane region" description="Helical" evidence="1">
    <location>
        <begin position="700"/>
        <end position="733"/>
    </location>
</feature>
<dbReference type="Proteomes" id="UP000045706">
    <property type="component" value="Unassembled WGS sequence"/>
</dbReference>
<sequence>MNPPKKAAGRGPAPKNYMTLQEGVEIPSSIVNDKPVNKNVEGITEKNYERQLQNWDDFVQAYGPRSVDSLEDLKEYVLRLGMAMRAGLRPDQKLAAKGIKSYWKKFTAGYNRERGTIPKDHLLSVTRLIEPRGALGKLLNLVADTGPRRHATAEVLTWAGEFSWTLDWKIFARPRLRIDHWAVLQAAAFTAARISDYIESSARYQSNVGLHYKARYYSSRNPGIDSQAAFMRTQARLMNLGEHFRNLEISWEPELWHSLPIGKKEQLAMTEEYREIEAQIRGSSTSKPELLMDMLPTGQNVKAEVKAEVNTPPPTKSKDSPLAHPVRKLRQYGHGHCRQLIWGNHNAKMPSWLPAISMSTPKKQSNVERAEWRAKCRKMLAQHLEARLGIILDPSQVRLQTSREDAYDWQVLPEKQHLFEKNLSNHSIRVYKELWDSVGVSFEAVPKATAPAYSGQQTFSSAPSEPLSFASRINELQVQNAYMSQQLQLLKLQLEAEVKQRLNLDDKLKLSYDRTEELQSDLNAVLLMVGLASKEMRTKGIVTVRLDVPRLDPRQPLDLPAIPKFSDLPDLPSLPDGVNSVATAIATRVSDAVSQPTGFLGSILDGIPGEITVGTDQVCYGGGSAAETCQKIPSEISEWLPSPLDVILDIAPVAGTFSAVLKVKLYACLIATLVGVLVLVLTLGGLLLVDVGTLGIFSRIPILSTILVVGASLFALVPLVLASMVAFSVPMLLRKVNALEVDNGPFLGCLGAVLVLVVSAVVCCVFRRRS</sequence>
<accession>A0A0G4NE08</accession>
<evidence type="ECO:0000256" key="1">
    <source>
        <dbReference type="SAM" id="Phobius"/>
    </source>
</evidence>
<keyword evidence="1" id="KW-0812">Transmembrane</keyword>
<protein>
    <submittedName>
        <fullName evidence="3">Uncharacterized protein</fullName>
    </submittedName>
</protein>
<evidence type="ECO:0000313" key="3">
    <source>
        <dbReference type="EMBL" id="CRK44624.1"/>
    </source>
</evidence>
<reference evidence="4 5" key="1">
    <citation type="submission" date="2015-05" db="EMBL/GenBank/DDBJ databases">
        <authorList>
            <person name="Fogelqvist Johan"/>
        </authorList>
    </citation>
    <scope>NUCLEOTIDE SEQUENCE [LARGE SCALE GENOMIC DNA]</scope>
    <source>
        <strain evidence="2">VL1</strain>
        <strain evidence="3">VL2</strain>
    </source>
</reference>
<keyword evidence="1" id="KW-1133">Transmembrane helix</keyword>
<dbReference type="EMBL" id="CVQI01034162">
    <property type="protein sequence ID" value="CRK44624.1"/>
    <property type="molecule type" value="Genomic_DNA"/>
</dbReference>
<dbReference type="Proteomes" id="UP000044602">
    <property type="component" value="Unassembled WGS sequence"/>
</dbReference>
<evidence type="ECO:0000313" key="5">
    <source>
        <dbReference type="Proteomes" id="UP000045706"/>
    </source>
</evidence>
<keyword evidence="1" id="KW-0472">Membrane</keyword>
<keyword evidence="4" id="KW-1185">Reference proteome</keyword>
<evidence type="ECO:0000313" key="2">
    <source>
        <dbReference type="EMBL" id="CRK11299.1"/>
    </source>
</evidence>
<gene>
    <name evidence="2" type="ORF">BN1708_010105</name>
    <name evidence="3" type="ORF">BN1723_006217</name>
</gene>
<dbReference type="STRING" id="100787.A0A0G4NE08"/>
<organism evidence="3 5">
    <name type="scientific">Verticillium longisporum</name>
    <name type="common">Verticillium dahliae var. longisporum</name>
    <dbReference type="NCBI Taxonomy" id="100787"/>
    <lineage>
        <taxon>Eukaryota</taxon>
        <taxon>Fungi</taxon>
        <taxon>Dikarya</taxon>
        <taxon>Ascomycota</taxon>
        <taxon>Pezizomycotina</taxon>
        <taxon>Sordariomycetes</taxon>
        <taxon>Hypocreomycetidae</taxon>
        <taxon>Glomerellales</taxon>
        <taxon>Plectosphaerellaceae</taxon>
        <taxon>Verticillium</taxon>
    </lineage>
</organism>
<feature type="transmembrane region" description="Helical" evidence="1">
    <location>
        <begin position="745"/>
        <end position="766"/>
    </location>
</feature>
<dbReference type="AlphaFoldDB" id="A0A0G4NE08"/>